<evidence type="ECO:0000313" key="1">
    <source>
        <dbReference type="EMBL" id="QJB45083.1"/>
    </source>
</evidence>
<dbReference type="RefSeq" id="WP_168653255.1">
    <property type="nucleotide sequence ID" value="NZ_CP051206.1"/>
</dbReference>
<reference evidence="1 2" key="1">
    <citation type="submission" date="2020-04" db="EMBL/GenBank/DDBJ databases">
        <title>Genome-Wide Identification of 5-Methylcytosine Sites in Bacterial Genomes By High-Throughput Sequencing of MspJI Restriction Fragments.</title>
        <authorList>
            <person name="Wu V."/>
        </authorList>
    </citation>
    <scope>NUCLEOTIDE SEQUENCE [LARGE SCALE GENOMIC DNA]</scope>
    <source>
        <strain evidence="1 2">CCAP 1403/13f</strain>
    </source>
</reference>
<name>A0A6H2C0X9_DOLFA</name>
<dbReference type="KEGG" id="dfs:HGD76_13755"/>
<sequence>MFNSSPLVGRLITVLSTIEACRPKSKPAKIGNLTAAASVGKSDNL</sequence>
<protein>
    <submittedName>
        <fullName evidence="1">Uncharacterized protein</fullName>
    </submittedName>
</protein>
<dbReference type="EMBL" id="CP051206">
    <property type="protein sequence ID" value="QJB45083.1"/>
    <property type="molecule type" value="Genomic_DNA"/>
</dbReference>
<gene>
    <name evidence="1" type="ORF">HGD76_13755</name>
</gene>
<dbReference type="Proteomes" id="UP000502433">
    <property type="component" value="Chromosome"/>
</dbReference>
<accession>A0A6H2C0X9</accession>
<evidence type="ECO:0000313" key="2">
    <source>
        <dbReference type="Proteomes" id="UP000502433"/>
    </source>
</evidence>
<organism evidence="1 2">
    <name type="scientific">Dolichospermum flos-aquae CCAP 1403/13F</name>
    <dbReference type="NCBI Taxonomy" id="315271"/>
    <lineage>
        <taxon>Bacteria</taxon>
        <taxon>Bacillati</taxon>
        <taxon>Cyanobacteriota</taxon>
        <taxon>Cyanophyceae</taxon>
        <taxon>Nostocales</taxon>
        <taxon>Aphanizomenonaceae</taxon>
        <taxon>Dolichospermum</taxon>
    </lineage>
</organism>
<proteinExistence type="predicted"/>
<reference evidence="1 2" key="2">
    <citation type="submission" date="2020-04" db="EMBL/GenBank/DDBJ databases">
        <authorList>
            <person name="Fomenkov A."/>
            <person name="Anton B.P."/>
            <person name="Roberts R.J."/>
        </authorList>
    </citation>
    <scope>NUCLEOTIDE SEQUENCE [LARGE SCALE GENOMIC DNA]</scope>
    <source>
        <strain evidence="1 2">CCAP 1403/13f</strain>
    </source>
</reference>
<dbReference type="AlphaFoldDB" id="A0A6H2C0X9"/>